<dbReference type="PANTHER" id="PTHR33841:SF1">
    <property type="entry name" value="DNA METHYLTRANSFERASE A"/>
    <property type="match status" value="1"/>
</dbReference>
<dbReference type="InterPro" id="IPR050953">
    <property type="entry name" value="N4_N6_ade-DNA_methylase"/>
</dbReference>
<dbReference type="PANTHER" id="PTHR33841">
    <property type="entry name" value="DNA METHYLTRANSFERASE YEEA-RELATED"/>
    <property type="match status" value="1"/>
</dbReference>
<dbReference type="PRINTS" id="PR00507">
    <property type="entry name" value="N12N6MTFRASE"/>
</dbReference>
<dbReference type="SUPFAM" id="SSF53335">
    <property type="entry name" value="S-adenosyl-L-methionine-dependent methyltransferases"/>
    <property type="match status" value="1"/>
</dbReference>
<dbReference type="Proteomes" id="UP000509418">
    <property type="component" value="Chromosome"/>
</dbReference>
<dbReference type="InterPro" id="IPR011639">
    <property type="entry name" value="MethylTrfase_TaqI-like_dom"/>
</dbReference>
<name>A0A7H8TJ64_STRCX</name>
<dbReference type="Gene3D" id="3.40.50.150">
    <property type="entry name" value="Vaccinia Virus protein VP39"/>
    <property type="match status" value="2"/>
</dbReference>
<dbReference type="GO" id="GO:0032259">
    <property type="term" value="P:methylation"/>
    <property type="evidence" value="ECO:0007669"/>
    <property type="project" value="UniProtKB-KW"/>
</dbReference>
<gene>
    <name evidence="7" type="ORF">HUT05_41580</name>
</gene>
<protein>
    <recommendedName>
        <fullName evidence="1">site-specific DNA-methyltransferase (adenine-specific)</fullName>
        <ecNumber evidence="1">2.1.1.72</ecNumber>
    </recommendedName>
</protein>
<dbReference type="EC" id="2.1.1.72" evidence="1"/>
<evidence type="ECO:0000256" key="4">
    <source>
        <dbReference type="ARBA" id="ARBA00022691"/>
    </source>
</evidence>
<keyword evidence="4" id="KW-0949">S-adenosyl-L-methionine</keyword>
<evidence type="ECO:0000256" key="5">
    <source>
        <dbReference type="ARBA" id="ARBA00047942"/>
    </source>
</evidence>
<reference evidence="7 8" key="1">
    <citation type="submission" date="2020-06" db="EMBL/GenBank/DDBJ databases">
        <title>Genome mining for natural products.</title>
        <authorList>
            <person name="Zhang B."/>
            <person name="Shi J."/>
            <person name="Ge H."/>
        </authorList>
    </citation>
    <scope>NUCLEOTIDE SEQUENCE [LARGE SCALE GENOMIC DNA]</scope>
    <source>
        <strain evidence="7 8">NA02069</strain>
    </source>
</reference>
<evidence type="ECO:0000256" key="2">
    <source>
        <dbReference type="ARBA" id="ARBA00022603"/>
    </source>
</evidence>
<sequence>MSATTRNQAFTSVHTVGGLLPTDMLLRISEGKDVPGCKPADYGLPSSRSVRDEAERSWEYLKPLWRELRTRLPENRETGVPAADPTGLADTDWLAPLWRELGFGRLTAVGSAGVTADSDAEKKFPVSHRWGSALFHQAAWNANLDKRPGGAGTVPPQSMLQECLNRTEAHLWGALTNGRQVRLLRDSSALATASYVEFDLEAIFDGELFSEFVLLYRLLHASRFEVAEGAAPSSCWLESWRTAAIESGTRALEHYRDGVQQALAALGTGFLRHPDNTTLREGLDPSALQSALLRLVYRLIFLFVAEDRGALLDPAAGEQAHERYHQYFSTARLRERSQRRQGTAHSDQYAAVELILAALGDEQGRPELGLPGLGGLFNSTKADRPLRDARLSNRYFLEAVRHLARVRDADSGRWRSADYRHMGAEELGSVYEALLELVPKHSASKRTFELVDRAGNDRKKTGSYYTPSALTETLLDSTLNPVIDAAVARGEEQARSEGLADPAGTIVEELLSLTVCDPACGSGHFLVGAARRIAKRVASVRERLPEPTGDAVSEAMQEVVARCVYGVDLNPMAVELAKVSLWLEAMKPGRALGFLDAHVKHGNGLIGATPTLMKDGIPNRAFKKTEGDDEAFAKRLFNENDQQRTGQGLLFEAEEKEPTVANTAFATGLRRITFAPGQKLVHVRRKEEAFKAWSTSAEYLRMLHRADAWCAAFVWEKREDAPPAITHQVFRGLEDPEGDAAPRSTHDEIVRLRDQYAFFHWHLEFPEVFHVPEEGSRSEAGASGVDPATGWAGGFSCVVGNPPWDKVDFEDKKYFSVVDPEIAAISGTARRTRIVEWEREHPAEGARYREARRTVKGTFHFAGDSEVFPLCAKGLTVKGVNSLQTDTLFAEHMSNVVAPEGRFGVILPTAIATGAGSQHLFSDFTRRGALVSLYDFENRRPKSPALPKGGKWFESVHSSYKFCLISLTGRAARELSARFGFFLAEITDLDNPERVFTLSPDDLALISPNTGTLPVYRTRREADLTAGIYRRFPVLWDERRRGGNPWGMSFKNLFNTTDDSDLYCTREELISAGWQTEGNVYQRGDERMLPVYDGKMAHLFDHRWTSYTGTGNEQRRRIESVEKQDPTVCADPRYWIREGGKIQTRRRGKAVNVPGVELRLDDLSWDRDWLLGWRDIARATDERTAIPAFLPRTAVVETLPLMLPRVAPALVAALLGTQSSLVFDFVSRQKISDAHMKLFIWKQLPVPSPTTLEPHLPFLLPRILELVYTAYDMTPLARDLGDEGEPFRWDEARRAQLRAELDAYFFHLYGISVEDTDYILETFQSESGGLKNNEIGKFGEYRTKRLVLTEYHRMTTAGLTLEKPLLDSDTYASPLIPPPGHGHRHPAVLAQLIDEASAN</sequence>
<dbReference type="GO" id="GO:0009007">
    <property type="term" value="F:site-specific DNA-methyltransferase (adenine-specific) activity"/>
    <property type="evidence" value="ECO:0007669"/>
    <property type="project" value="UniProtKB-EC"/>
</dbReference>
<evidence type="ECO:0000256" key="1">
    <source>
        <dbReference type="ARBA" id="ARBA00011900"/>
    </source>
</evidence>
<evidence type="ECO:0000256" key="3">
    <source>
        <dbReference type="ARBA" id="ARBA00022679"/>
    </source>
</evidence>
<evidence type="ECO:0000259" key="6">
    <source>
        <dbReference type="Pfam" id="PF07669"/>
    </source>
</evidence>
<comment type="catalytic activity">
    <reaction evidence="5">
        <text>a 2'-deoxyadenosine in DNA + S-adenosyl-L-methionine = an N(6)-methyl-2'-deoxyadenosine in DNA + S-adenosyl-L-homocysteine + H(+)</text>
        <dbReference type="Rhea" id="RHEA:15197"/>
        <dbReference type="Rhea" id="RHEA-COMP:12418"/>
        <dbReference type="Rhea" id="RHEA-COMP:12419"/>
        <dbReference type="ChEBI" id="CHEBI:15378"/>
        <dbReference type="ChEBI" id="CHEBI:57856"/>
        <dbReference type="ChEBI" id="CHEBI:59789"/>
        <dbReference type="ChEBI" id="CHEBI:90615"/>
        <dbReference type="ChEBI" id="CHEBI:90616"/>
        <dbReference type="EC" id="2.1.1.72"/>
    </reaction>
</comment>
<dbReference type="Pfam" id="PF07669">
    <property type="entry name" value="Eco57I"/>
    <property type="match status" value="1"/>
</dbReference>
<proteinExistence type="predicted"/>
<dbReference type="REBASE" id="406015">
    <property type="entry name" value="Sch2069ORF41580P"/>
</dbReference>
<keyword evidence="8" id="KW-1185">Reference proteome</keyword>
<evidence type="ECO:0000313" key="7">
    <source>
        <dbReference type="EMBL" id="QKZ23287.1"/>
    </source>
</evidence>
<keyword evidence="3" id="KW-0808">Transferase</keyword>
<feature type="domain" description="Type II methyltransferase M.TaqI-like" evidence="6">
    <location>
        <begin position="563"/>
        <end position="811"/>
    </location>
</feature>
<organism evidence="7 8">
    <name type="scientific">Streptomyces chartreusis</name>
    <dbReference type="NCBI Taxonomy" id="1969"/>
    <lineage>
        <taxon>Bacteria</taxon>
        <taxon>Bacillati</taxon>
        <taxon>Actinomycetota</taxon>
        <taxon>Actinomycetes</taxon>
        <taxon>Kitasatosporales</taxon>
        <taxon>Streptomycetaceae</taxon>
        <taxon>Streptomyces</taxon>
    </lineage>
</organism>
<dbReference type="EMBL" id="CP056041">
    <property type="protein sequence ID" value="QKZ23287.1"/>
    <property type="molecule type" value="Genomic_DNA"/>
</dbReference>
<evidence type="ECO:0000313" key="8">
    <source>
        <dbReference type="Proteomes" id="UP000509418"/>
    </source>
</evidence>
<keyword evidence="2 7" id="KW-0489">Methyltransferase</keyword>
<dbReference type="GO" id="GO:0006304">
    <property type="term" value="P:DNA modification"/>
    <property type="evidence" value="ECO:0007669"/>
    <property type="project" value="InterPro"/>
</dbReference>
<accession>A0A7H8TJ64</accession>
<dbReference type="InterPro" id="IPR029063">
    <property type="entry name" value="SAM-dependent_MTases_sf"/>
</dbReference>
<dbReference type="RefSeq" id="WP_176578077.1">
    <property type="nucleotide sequence ID" value="NZ_CBDRGH010000005.1"/>
</dbReference>